<keyword evidence="1" id="KW-1133">Transmembrane helix</keyword>
<evidence type="ECO:0000313" key="2">
    <source>
        <dbReference type="EMBL" id="RVU95285.1"/>
    </source>
</evidence>
<reference evidence="2 3" key="1">
    <citation type="submission" date="2018-12" db="EMBL/GenBank/DDBJ databases">
        <title>A novel vanA-carrying plasmid in a clinical isolate of Enterococcus avium.</title>
        <authorList>
            <person name="Bernasconi O.J."/>
            <person name="Luzzaro F."/>
            <person name="Endimiani A."/>
        </authorList>
    </citation>
    <scope>NUCLEOTIDE SEQUENCE [LARGE SCALE GENOMIC DNA]</scope>
    <source>
        <strain evidence="2 3">LC0559/18</strain>
    </source>
</reference>
<dbReference type="AlphaFoldDB" id="A0A437UNT4"/>
<sequence length="205" mass="24197">MNLQHIHDLRIEEGVQMIRKRKIAKYYMKQQGFTKKEAYDTAIKTQPEFAEARNLYLALFNEAKPIFADRNEREKALRVYQVFSMIALICFVIWLFSNGYLDGSSVTDNFLLIALVINVATTSYFDEKVTERIHEKKIKKLLRDRSEASRKLQKVEEIKRNIFRAEHRGLTLVEERKVENEKNAEPQSKIITLEKIKTLRGKMKK</sequence>
<organism evidence="2 3">
    <name type="scientific">Enterococcus avium</name>
    <name type="common">Streptococcus avium</name>
    <dbReference type="NCBI Taxonomy" id="33945"/>
    <lineage>
        <taxon>Bacteria</taxon>
        <taxon>Bacillati</taxon>
        <taxon>Bacillota</taxon>
        <taxon>Bacilli</taxon>
        <taxon>Lactobacillales</taxon>
        <taxon>Enterococcaceae</taxon>
        <taxon>Enterococcus</taxon>
    </lineage>
</organism>
<dbReference type="Proteomes" id="UP000288388">
    <property type="component" value="Unassembled WGS sequence"/>
</dbReference>
<feature type="transmembrane region" description="Helical" evidence="1">
    <location>
        <begin position="109"/>
        <end position="126"/>
    </location>
</feature>
<feature type="transmembrane region" description="Helical" evidence="1">
    <location>
        <begin position="79"/>
        <end position="97"/>
    </location>
</feature>
<gene>
    <name evidence="2" type="ORF">EK398_10850</name>
</gene>
<comment type="caution">
    <text evidence="2">The sequence shown here is derived from an EMBL/GenBank/DDBJ whole genome shotgun (WGS) entry which is preliminary data.</text>
</comment>
<accession>A0A437UNT4</accession>
<evidence type="ECO:0000313" key="3">
    <source>
        <dbReference type="Proteomes" id="UP000288388"/>
    </source>
</evidence>
<dbReference type="EMBL" id="RYZS01000001">
    <property type="protein sequence ID" value="RVU95285.1"/>
    <property type="molecule type" value="Genomic_DNA"/>
</dbReference>
<keyword evidence="1" id="KW-0812">Transmembrane</keyword>
<name>A0A437UNT4_ENTAV</name>
<proteinExistence type="predicted"/>
<keyword evidence="1" id="KW-0472">Membrane</keyword>
<dbReference type="RefSeq" id="WP_127979074.1">
    <property type="nucleotide sequence ID" value="NZ_JARPWG010000035.1"/>
</dbReference>
<protein>
    <submittedName>
        <fullName evidence="2">Uncharacterized protein</fullName>
    </submittedName>
</protein>
<evidence type="ECO:0000256" key="1">
    <source>
        <dbReference type="SAM" id="Phobius"/>
    </source>
</evidence>